<dbReference type="PANTHER" id="PTHR38768">
    <property type="entry name" value="UPF0502 PROTEIN YCEH"/>
    <property type="match status" value="1"/>
</dbReference>
<organism evidence="2 3">
    <name type="scientific">Mesorhizobium denitrificans</name>
    <dbReference type="NCBI Taxonomy" id="2294114"/>
    <lineage>
        <taxon>Bacteria</taxon>
        <taxon>Pseudomonadati</taxon>
        <taxon>Pseudomonadota</taxon>
        <taxon>Alphaproteobacteria</taxon>
        <taxon>Hyphomicrobiales</taxon>
        <taxon>Phyllobacteriaceae</taxon>
        <taxon>Mesorhizobium</taxon>
    </lineage>
</organism>
<gene>
    <name evidence="2" type="ORF">DY251_05135</name>
</gene>
<dbReference type="RefSeq" id="WP_116622803.1">
    <property type="nucleotide sequence ID" value="NZ_QURN01000004.1"/>
</dbReference>
<dbReference type="InterPro" id="IPR007432">
    <property type="entry name" value="DUF480"/>
</dbReference>
<dbReference type="EMBL" id="QURN01000004">
    <property type="protein sequence ID" value="RFC68365.1"/>
    <property type="molecule type" value="Genomic_DNA"/>
</dbReference>
<dbReference type="InterPro" id="IPR036388">
    <property type="entry name" value="WH-like_DNA-bd_sf"/>
</dbReference>
<dbReference type="AlphaFoldDB" id="A0A371XGK4"/>
<keyword evidence="3" id="KW-1185">Reference proteome</keyword>
<reference evidence="3" key="1">
    <citation type="submission" date="2018-08" db="EMBL/GenBank/DDBJ databases">
        <authorList>
            <person name="Im W.T."/>
        </authorList>
    </citation>
    <scope>NUCLEOTIDE SEQUENCE [LARGE SCALE GENOMIC DNA]</scope>
    <source>
        <strain evidence="3">LA-28</strain>
    </source>
</reference>
<sequence>MTQLPILTQIEARILGCLLEKKEATPDVYPLTFLSLKAAVNQKTSRDPVMSLEDAEINHAIKLLEQKELVRRAFASRADRFEHRLGHKYNLLQPQAVLLALLLLRGPQTAYELMARSERMAIFGSINYLREQLDLLITQSPSLVAITEPLYGQREERFAHLFCGEVARKPAVAPAPAPVVRLVPPAPVLAPSTTVINVSALEKRVQQLEREVAALRAHLEARSA</sequence>
<dbReference type="Pfam" id="PF04337">
    <property type="entry name" value="DUF480"/>
    <property type="match status" value="1"/>
</dbReference>
<protein>
    <submittedName>
        <fullName evidence="2">DUF480 domain-containing protein</fullName>
    </submittedName>
</protein>
<dbReference type="Proteomes" id="UP000262379">
    <property type="component" value="Unassembled WGS sequence"/>
</dbReference>
<name>A0A371XGK4_9HYPH</name>
<dbReference type="SUPFAM" id="SSF46785">
    <property type="entry name" value="Winged helix' DNA-binding domain"/>
    <property type="match status" value="2"/>
</dbReference>
<dbReference type="Gene3D" id="1.10.10.10">
    <property type="entry name" value="Winged helix-like DNA-binding domain superfamily/Winged helix DNA-binding domain"/>
    <property type="match status" value="2"/>
</dbReference>
<dbReference type="InterPro" id="IPR036390">
    <property type="entry name" value="WH_DNA-bd_sf"/>
</dbReference>
<comment type="similarity">
    <text evidence="1">Belongs to the UPF0502 family.</text>
</comment>
<proteinExistence type="inferred from homology"/>
<evidence type="ECO:0000313" key="2">
    <source>
        <dbReference type="EMBL" id="RFC68365.1"/>
    </source>
</evidence>
<dbReference type="HAMAP" id="MF_01584">
    <property type="entry name" value="UPF0502"/>
    <property type="match status" value="1"/>
</dbReference>
<comment type="caution">
    <text evidence="2">The sequence shown here is derived from an EMBL/GenBank/DDBJ whole genome shotgun (WGS) entry which is preliminary data.</text>
</comment>
<accession>A0A371XGK4</accession>
<dbReference type="PANTHER" id="PTHR38768:SF1">
    <property type="entry name" value="UPF0502 PROTEIN YCEH"/>
    <property type="match status" value="1"/>
</dbReference>
<evidence type="ECO:0000256" key="1">
    <source>
        <dbReference type="HAMAP-Rule" id="MF_01584"/>
    </source>
</evidence>
<evidence type="ECO:0000313" key="3">
    <source>
        <dbReference type="Proteomes" id="UP000262379"/>
    </source>
</evidence>